<dbReference type="InterPro" id="IPR003838">
    <property type="entry name" value="ABC3_permease_C"/>
</dbReference>
<dbReference type="Pfam" id="PF12704">
    <property type="entry name" value="MacB_PCD"/>
    <property type="match status" value="2"/>
</dbReference>
<evidence type="ECO:0000256" key="4">
    <source>
        <dbReference type="ARBA" id="ARBA00022989"/>
    </source>
</evidence>
<keyword evidence="5 6" id="KW-0472">Membrane</keyword>
<evidence type="ECO:0000313" key="10">
    <source>
        <dbReference type="Proteomes" id="UP001597012"/>
    </source>
</evidence>
<gene>
    <name evidence="9" type="ORF">ACFQZJ_15705</name>
</gene>
<reference evidence="10" key="1">
    <citation type="journal article" date="2019" name="Int. J. Syst. Evol. Microbiol.">
        <title>The Global Catalogue of Microorganisms (GCM) 10K type strain sequencing project: providing services to taxonomists for standard genome sequencing and annotation.</title>
        <authorList>
            <consortium name="The Broad Institute Genomics Platform"/>
            <consortium name="The Broad Institute Genome Sequencing Center for Infectious Disease"/>
            <person name="Wu L."/>
            <person name="Ma J."/>
        </authorList>
    </citation>
    <scope>NUCLEOTIDE SEQUENCE [LARGE SCALE GENOMIC DNA]</scope>
    <source>
        <strain evidence="10">CCUG 61948</strain>
    </source>
</reference>
<evidence type="ECO:0000256" key="3">
    <source>
        <dbReference type="ARBA" id="ARBA00022692"/>
    </source>
</evidence>
<keyword evidence="2" id="KW-1003">Cell membrane</keyword>
<organism evidence="9 10">
    <name type="scientific">Maribacter chungangensis</name>
    <dbReference type="NCBI Taxonomy" id="1069117"/>
    <lineage>
        <taxon>Bacteria</taxon>
        <taxon>Pseudomonadati</taxon>
        <taxon>Bacteroidota</taxon>
        <taxon>Flavobacteriia</taxon>
        <taxon>Flavobacteriales</taxon>
        <taxon>Flavobacteriaceae</taxon>
        <taxon>Maribacter</taxon>
    </lineage>
</organism>
<accession>A0ABW3B6H8</accession>
<evidence type="ECO:0000256" key="5">
    <source>
        <dbReference type="ARBA" id="ARBA00023136"/>
    </source>
</evidence>
<dbReference type="EMBL" id="JBHTHY010000014">
    <property type="protein sequence ID" value="MFD0798917.1"/>
    <property type="molecule type" value="Genomic_DNA"/>
</dbReference>
<proteinExistence type="predicted"/>
<feature type="transmembrane region" description="Helical" evidence="6">
    <location>
        <begin position="21"/>
        <end position="41"/>
    </location>
</feature>
<evidence type="ECO:0000256" key="2">
    <source>
        <dbReference type="ARBA" id="ARBA00022475"/>
    </source>
</evidence>
<feature type="transmembrane region" description="Helical" evidence="6">
    <location>
        <begin position="437"/>
        <end position="458"/>
    </location>
</feature>
<feature type="transmembrane region" description="Helical" evidence="6">
    <location>
        <begin position="347"/>
        <end position="370"/>
    </location>
</feature>
<feature type="domain" description="ABC3 transporter permease C-terminal" evidence="7">
    <location>
        <begin position="302"/>
        <end position="414"/>
    </location>
</feature>
<dbReference type="Proteomes" id="UP001597012">
    <property type="component" value="Unassembled WGS sequence"/>
</dbReference>
<evidence type="ECO:0000259" key="8">
    <source>
        <dbReference type="Pfam" id="PF12704"/>
    </source>
</evidence>
<sequence>MLKNNLKIAWRSIKKDKLFTSIKIGGFAMGIAACLLIALFIRDELSYDQHYAKKNQIYRVVMQGMLNGEVMKSTHFQLPFAEALQSNFPEILKAGKVNTTELFGAGKRGIRLKGKSQNTFEEGFIYADQSAFDILEVELEQGNTKEALINPRSIVISKSKAEKYFENGDALGQTIILDNDAGKPFTVTGVMAESSHNTHLDYEFILPVVDTNDSWTSTNYFTYVLVDSNSDIPALEKKMFSIIEDYFIPAQKERGRAPDFIEVLKTLEYKLQPITDIHLYSDVKMADNLKHGDIRFVWLFAAIAGFVLLLAIINFINLSTAKSANRAKEVGLRKTVGAFKYNLVSQFLTESVIFSGISFVLGVLIAWLLLPTFNTIAAKTITMPWMAWGFIPILLIASLLVGYLAGLYPAFYLSAFRPVDVLKGSLSIGSKSGRLRSGLVVFQFTTSVVLIIATLIIYKQMDYILQKELGYDKEQVVILEGTGVLGTNTSSFKEQLLQLPQLKNATVTNYLPVDGGKRNGNTFRLANTGNETKGVSAQIWQVDYDYLKTLGILLKEGRDFSKEFASDSTNSIIINSKMVSEMGLTDPLGKQINNNHRDWTIIGVVDDFHFKSLKEDISALSLVIGKDIGSISIKLDKGNINEALASIAAVWNKNVPNQAVNYSFLDQEFTQMHADVQRMGSIFNSFALFAILVACLGLFALSAFMVEQRKKEISIRMVLGAPFKSIYRLLTLDFMKLILISIVMAIPLGWYMMNRWLEDFVYRVSIGWDIFLIAGSIAMVIAISTISYQSITAALIKPLKSLRTE</sequence>
<dbReference type="InterPro" id="IPR025857">
    <property type="entry name" value="MacB_PCD"/>
</dbReference>
<evidence type="ECO:0000313" key="9">
    <source>
        <dbReference type="EMBL" id="MFD0798917.1"/>
    </source>
</evidence>
<dbReference type="RefSeq" id="WP_379935822.1">
    <property type="nucleotide sequence ID" value="NZ_JBHTHY010000014.1"/>
</dbReference>
<keyword evidence="3 6" id="KW-0812">Transmembrane</keyword>
<feature type="transmembrane region" description="Helical" evidence="6">
    <location>
        <begin position="686"/>
        <end position="706"/>
    </location>
</feature>
<evidence type="ECO:0000256" key="1">
    <source>
        <dbReference type="ARBA" id="ARBA00004651"/>
    </source>
</evidence>
<name>A0ABW3B6H8_9FLAO</name>
<keyword evidence="10" id="KW-1185">Reference proteome</keyword>
<comment type="caution">
    <text evidence="9">The sequence shown here is derived from an EMBL/GenBank/DDBJ whole genome shotgun (WGS) entry which is preliminary data.</text>
</comment>
<feature type="domain" description="ABC3 transporter permease C-terminal" evidence="7">
    <location>
        <begin position="685"/>
        <end position="787"/>
    </location>
</feature>
<evidence type="ECO:0000259" key="7">
    <source>
        <dbReference type="Pfam" id="PF02687"/>
    </source>
</evidence>
<feature type="transmembrane region" description="Helical" evidence="6">
    <location>
        <begin position="726"/>
        <end position="750"/>
    </location>
</feature>
<feature type="transmembrane region" description="Helical" evidence="6">
    <location>
        <begin position="296"/>
        <end position="318"/>
    </location>
</feature>
<dbReference type="PANTHER" id="PTHR30572">
    <property type="entry name" value="MEMBRANE COMPONENT OF TRANSPORTER-RELATED"/>
    <property type="match status" value="1"/>
</dbReference>
<feature type="domain" description="MacB-like periplasmic core" evidence="8">
    <location>
        <begin position="24"/>
        <end position="238"/>
    </location>
</feature>
<dbReference type="PANTHER" id="PTHR30572:SF18">
    <property type="entry name" value="ABC-TYPE MACROLIDE FAMILY EXPORT SYSTEM PERMEASE COMPONENT 2"/>
    <property type="match status" value="1"/>
</dbReference>
<dbReference type="Pfam" id="PF02687">
    <property type="entry name" value="FtsX"/>
    <property type="match status" value="2"/>
</dbReference>
<dbReference type="InterPro" id="IPR050250">
    <property type="entry name" value="Macrolide_Exporter_MacB"/>
</dbReference>
<feature type="domain" description="MacB-like periplasmic core" evidence="8">
    <location>
        <begin position="448"/>
        <end position="608"/>
    </location>
</feature>
<keyword evidence="4 6" id="KW-1133">Transmembrane helix</keyword>
<protein>
    <submittedName>
        <fullName evidence="9">ABC transporter permease</fullName>
    </submittedName>
</protein>
<comment type="subcellular location">
    <subcellularLocation>
        <location evidence="1">Cell membrane</location>
        <topology evidence="1">Multi-pass membrane protein</topology>
    </subcellularLocation>
</comment>
<feature type="transmembrane region" description="Helical" evidence="6">
    <location>
        <begin position="770"/>
        <end position="796"/>
    </location>
</feature>
<dbReference type="PROSITE" id="PS51257">
    <property type="entry name" value="PROKAR_LIPOPROTEIN"/>
    <property type="match status" value="1"/>
</dbReference>
<evidence type="ECO:0000256" key="6">
    <source>
        <dbReference type="SAM" id="Phobius"/>
    </source>
</evidence>
<feature type="transmembrane region" description="Helical" evidence="6">
    <location>
        <begin position="390"/>
        <end position="416"/>
    </location>
</feature>